<sequence>LARPRGFRTVLRCEGSSSLLAGLEGRLVRRGLVGNRNNVFPGQAGFHWGSDIIFDHSGISV</sequence>
<dbReference type="AlphaFoldDB" id="A0A292PIF2"/>
<proteinExistence type="predicted"/>
<dbReference type="EMBL" id="LN891233">
    <property type="protein sequence ID" value="CUS07212.1"/>
    <property type="molecule type" value="Genomic_DNA"/>
</dbReference>
<dbReference type="Proteomes" id="UP001412239">
    <property type="component" value="Unassembled WGS sequence"/>
</dbReference>
<name>A0A292PIF2_9PEZI</name>
<reference evidence="1" key="1">
    <citation type="submission" date="2015-10" db="EMBL/GenBank/DDBJ databases">
        <authorList>
            <person name="Regsiter A."/>
            <person name="william w."/>
        </authorList>
    </citation>
    <scope>NUCLEOTIDE SEQUENCE</scope>
    <source>
        <strain evidence="1">Montdore</strain>
    </source>
</reference>
<feature type="non-terminal residue" evidence="1">
    <location>
        <position position="61"/>
    </location>
</feature>
<protein>
    <submittedName>
        <fullName evidence="1">Uncharacterized protein</fullName>
    </submittedName>
</protein>
<organism evidence="1 2">
    <name type="scientific">Tuber aestivum</name>
    <name type="common">summer truffle</name>
    <dbReference type="NCBI Taxonomy" id="59557"/>
    <lineage>
        <taxon>Eukaryota</taxon>
        <taxon>Fungi</taxon>
        <taxon>Dikarya</taxon>
        <taxon>Ascomycota</taxon>
        <taxon>Pezizomycotina</taxon>
        <taxon>Pezizomycetes</taxon>
        <taxon>Pezizales</taxon>
        <taxon>Tuberaceae</taxon>
        <taxon>Tuber</taxon>
    </lineage>
</organism>
<keyword evidence="2" id="KW-1185">Reference proteome</keyword>
<evidence type="ECO:0000313" key="2">
    <source>
        <dbReference type="Proteomes" id="UP001412239"/>
    </source>
</evidence>
<gene>
    <name evidence="1" type="ORF">GSTUAT00008703001</name>
</gene>
<feature type="non-terminal residue" evidence="1">
    <location>
        <position position="1"/>
    </location>
</feature>
<evidence type="ECO:0000313" key="1">
    <source>
        <dbReference type="EMBL" id="CUS07212.1"/>
    </source>
</evidence>
<accession>A0A292PIF2</accession>